<sequence>MYRILGKKNGNYLGKKKKVGCLCPVRINFELIFEEMDDQEAVFKEVFGESSDSEGYEYEQQQSSQLEEHDEMLEDRPTPTTFDQNTNWEQIKEIRGLWLCRDFLSPGQQSSLLFSIENEGWFTEASHNQAMRFGNLPAWASEISDSIRELVLLNDPGLDPMNSGTYYGAEEECAFPSDLLWREPLFDQLIVNAYQPGEGICAHVDLMRFEDGIAIVSLESSCVMHFTKVGQPHCDAANGGKSHPPTTRIPVYLTPGSLVLISGEARYSWKHEINRKPGFQIWEGQELNQRRRISVTLRKLCSVD</sequence>
<comment type="caution">
    <text evidence="3">The sequence shown here is derived from an EMBL/GenBank/DDBJ whole genome shotgun (WGS) entry which is preliminary data.</text>
</comment>
<dbReference type="GO" id="GO:0005759">
    <property type="term" value="C:mitochondrial matrix"/>
    <property type="evidence" value="ECO:0007669"/>
    <property type="project" value="TreeGrafter"/>
</dbReference>
<dbReference type="InterPro" id="IPR027450">
    <property type="entry name" value="AlkB-like"/>
</dbReference>
<feature type="domain" description="Fe2OG dioxygenase" evidence="2">
    <location>
        <begin position="185"/>
        <end position="301"/>
    </location>
</feature>
<dbReference type="GO" id="GO:0006974">
    <property type="term" value="P:DNA damage response"/>
    <property type="evidence" value="ECO:0007669"/>
    <property type="project" value="InterPro"/>
</dbReference>
<evidence type="ECO:0000313" key="3">
    <source>
        <dbReference type="EMBL" id="KAG6703906.1"/>
    </source>
</evidence>
<dbReference type="Pfam" id="PF13532">
    <property type="entry name" value="2OG-FeII_Oxy_2"/>
    <property type="match status" value="1"/>
</dbReference>
<dbReference type="EMBL" id="CM031831">
    <property type="protein sequence ID" value="KAG6703906.1"/>
    <property type="molecule type" value="Genomic_DNA"/>
</dbReference>
<dbReference type="PROSITE" id="PS51471">
    <property type="entry name" value="FE2OG_OXY"/>
    <property type="match status" value="1"/>
</dbReference>
<name>A0A922EHM4_CARIL</name>
<dbReference type="PANTHER" id="PTHR21052">
    <property type="entry name" value="SPERMATOGENESIS ASSOCIATED 11-RELATED"/>
    <property type="match status" value="1"/>
</dbReference>
<evidence type="ECO:0000259" key="2">
    <source>
        <dbReference type="PROSITE" id="PS51471"/>
    </source>
</evidence>
<feature type="region of interest" description="Disordered" evidence="1">
    <location>
        <begin position="50"/>
        <end position="83"/>
    </location>
</feature>
<dbReference type="GO" id="GO:0006631">
    <property type="term" value="P:fatty acid metabolic process"/>
    <property type="evidence" value="ECO:0007669"/>
    <property type="project" value="TreeGrafter"/>
</dbReference>
<organism evidence="3 4">
    <name type="scientific">Carya illinoinensis</name>
    <name type="common">Pecan</name>
    <dbReference type="NCBI Taxonomy" id="32201"/>
    <lineage>
        <taxon>Eukaryota</taxon>
        <taxon>Viridiplantae</taxon>
        <taxon>Streptophyta</taxon>
        <taxon>Embryophyta</taxon>
        <taxon>Tracheophyta</taxon>
        <taxon>Spermatophyta</taxon>
        <taxon>Magnoliopsida</taxon>
        <taxon>eudicotyledons</taxon>
        <taxon>Gunneridae</taxon>
        <taxon>Pentapetalae</taxon>
        <taxon>rosids</taxon>
        <taxon>fabids</taxon>
        <taxon>Fagales</taxon>
        <taxon>Juglandaceae</taxon>
        <taxon>Carya</taxon>
    </lineage>
</organism>
<dbReference type="Proteomes" id="UP000811246">
    <property type="component" value="Chromosome 7"/>
</dbReference>
<gene>
    <name evidence="3" type="ORF">I3842_07G109200</name>
</gene>
<dbReference type="PANTHER" id="PTHR21052:SF0">
    <property type="entry name" value="ALPHA-KETOGLUTARATE-DEPENDENT DIOXYGENASE ALKB HOMOLOG 7, MITOCHONDRIAL"/>
    <property type="match status" value="1"/>
</dbReference>
<proteinExistence type="predicted"/>
<protein>
    <recommendedName>
        <fullName evidence="2">Fe2OG dioxygenase domain-containing protein</fullName>
    </recommendedName>
</protein>
<dbReference type="InterPro" id="IPR032870">
    <property type="entry name" value="ALKBH7-like"/>
</dbReference>
<accession>A0A922EHM4</accession>
<evidence type="ECO:0000256" key="1">
    <source>
        <dbReference type="SAM" id="MobiDB-lite"/>
    </source>
</evidence>
<reference evidence="3" key="1">
    <citation type="submission" date="2021-01" db="EMBL/GenBank/DDBJ databases">
        <authorList>
            <person name="Lovell J.T."/>
            <person name="Bentley N."/>
            <person name="Bhattarai G."/>
            <person name="Jenkins J.W."/>
            <person name="Sreedasyam A."/>
            <person name="Alarcon Y."/>
            <person name="Bock C."/>
            <person name="Boston L."/>
            <person name="Carlson J."/>
            <person name="Cervantes K."/>
            <person name="Clermont K."/>
            <person name="Krom N."/>
            <person name="Kubenka K."/>
            <person name="Mamidi S."/>
            <person name="Mattison C."/>
            <person name="Monteros M."/>
            <person name="Pisani C."/>
            <person name="Plott C."/>
            <person name="Rajasekar S."/>
            <person name="Rhein H.S."/>
            <person name="Rohla C."/>
            <person name="Song M."/>
            <person name="Hilaire R.S."/>
            <person name="Shu S."/>
            <person name="Wells L."/>
            <person name="Wang X."/>
            <person name="Webber J."/>
            <person name="Heerema R.J."/>
            <person name="Klein P."/>
            <person name="Conner P."/>
            <person name="Grauke L."/>
            <person name="Grimwood J."/>
            <person name="Schmutz J."/>
            <person name="Randall J.J."/>
        </authorList>
    </citation>
    <scope>NUCLEOTIDE SEQUENCE</scope>
    <source>
        <tissue evidence="3">Leaf</tissue>
    </source>
</reference>
<evidence type="ECO:0000313" key="4">
    <source>
        <dbReference type="Proteomes" id="UP000811246"/>
    </source>
</evidence>
<dbReference type="AlphaFoldDB" id="A0A922EHM4"/>
<dbReference type="InterPro" id="IPR005123">
    <property type="entry name" value="Oxoglu/Fe-dep_dioxygenase_dom"/>
</dbReference>